<dbReference type="OrthoDB" id="2117972at2759"/>
<evidence type="ECO:0000313" key="2">
    <source>
        <dbReference type="EMBL" id="OJT13050.1"/>
    </source>
</evidence>
<keyword evidence="1" id="KW-0812">Transmembrane</keyword>
<feature type="transmembrane region" description="Helical" evidence="1">
    <location>
        <begin position="126"/>
        <end position="143"/>
    </location>
</feature>
<proteinExistence type="predicted"/>
<organism evidence="2 3">
    <name type="scientific">Trametes pubescens</name>
    <name type="common">White-rot fungus</name>
    <dbReference type="NCBI Taxonomy" id="154538"/>
    <lineage>
        <taxon>Eukaryota</taxon>
        <taxon>Fungi</taxon>
        <taxon>Dikarya</taxon>
        <taxon>Basidiomycota</taxon>
        <taxon>Agaricomycotina</taxon>
        <taxon>Agaricomycetes</taxon>
        <taxon>Polyporales</taxon>
        <taxon>Polyporaceae</taxon>
        <taxon>Trametes</taxon>
    </lineage>
</organism>
<feature type="transmembrane region" description="Helical" evidence="1">
    <location>
        <begin position="90"/>
        <end position="114"/>
    </location>
</feature>
<keyword evidence="3" id="KW-1185">Reference proteome</keyword>
<evidence type="ECO:0008006" key="4">
    <source>
        <dbReference type="Google" id="ProtNLM"/>
    </source>
</evidence>
<comment type="caution">
    <text evidence="2">The sequence shown here is derived from an EMBL/GenBank/DDBJ whole genome shotgun (WGS) entry which is preliminary data.</text>
</comment>
<keyword evidence="1" id="KW-0472">Membrane</keyword>
<reference evidence="2 3" key="1">
    <citation type="submission" date="2016-10" db="EMBL/GenBank/DDBJ databases">
        <title>Genome sequence of the basidiomycete white-rot fungus Trametes pubescens.</title>
        <authorList>
            <person name="Makela M.R."/>
            <person name="Granchi Z."/>
            <person name="Peng M."/>
            <person name="De Vries R.P."/>
            <person name="Grigoriev I."/>
            <person name="Riley R."/>
            <person name="Hilden K."/>
        </authorList>
    </citation>
    <scope>NUCLEOTIDE SEQUENCE [LARGE SCALE GENOMIC DNA]</scope>
    <source>
        <strain evidence="2 3">FBCC735</strain>
    </source>
</reference>
<accession>A0A1M2VZU2</accession>
<feature type="transmembrane region" description="Helical" evidence="1">
    <location>
        <begin position="155"/>
        <end position="174"/>
    </location>
</feature>
<dbReference type="AlphaFoldDB" id="A0A1M2VZU2"/>
<evidence type="ECO:0000313" key="3">
    <source>
        <dbReference type="Proteomes" id="UP000184267"/>
    </source>
</evidence>
<keyword evidence="1" id="KW-1133">Transmembrane helix</keyword>
<evidence type="ECO:0000256" key="1">
    <source>
        <dbReference type="SAM" id="Phobius"/>
    </source>
</evidence>
<dbReference type="STRING" id="154538.A0A1M2VZU2"/>
<sequence length="234" mass="25780">MFQFDDDHVLDVHQARLYPFDTYLLTSTVRVVSTADNQSLPIQRLSTISITSSFVTVSSDTSSFVRGSNGTQEPSRDLILRISRPPEARMYALLLFGASWMLAHACMALVAFSWHLEGAETVLKHLASTFIVILIIPQLRAAMPDAPGFDDAIGFFPQMLVTTASALMLIAMMVKRELQELDESATPDIEDRKEAPAPLSTGLLRMRRGGASVDINHIRNFSRTLSSLGRPAGI</sequence>
<name>A0A1M2VZU2_TRAPU</name>
<dbReference type="EMBL" id="MNAD01000435">
    <property type="protein sequence ID" value="OJT13050.1"/>
    <property type="molecule type" value="Genomic_DNA"/>
</dbReference>
<gene>
    <name evidence="2" type="ORF">TRAPUB_10408</name>
</gene>
<dbReference type="Proteomes" id="UP000184267">
    <property type="component" value="Unassembled WGS sequence"/>
</dbReference>
<protein>
    <recommendedName>
        <fullName evidence="4">Transmembrane protein</fullName>
    </recommendedName>
</protein>